<feature type="active site" evidence="7">
    <location>
        <position position="354"/>
    </location>
</feature>
<dbReference type="Pfam" id="PF00342">
    <property type="entry name" value="PGI"/>
    <property type="match status" value="1"/>
</dbReference>
<dbReference type="GO" id="GO:0097367">
    <property type="term" value="F:carbohydrate derivative binding"/>
    <property type="evidence" value="ECO:0007669"/>
    <property type="project" value="InterPro"/>
</dbReference>
<proteinExistence type="inferred from homology"/>
<comment type="catalytic activity">
    <reaction evidence="6 7 8">
        <text>alpha-D-glucose 6-phosphate = beta-D-fructose 6-phosphate</text>
        <dbReference type="Rhea" id="RHEA:11816"/>
        <dbReference type="ChEBI" id="CHEBI:57634"/>
        <dbReference type="ChEBI" id="CHEBI:58225"/>
        <dbReference type="EC" id="5.3.1.9"/>
    </reaction>
</comment>
<keyword evidence="5 7" id="KW-0413">Isomerase</keyword>
<dbReference type="InterPro" id="IPR023096">
    <property type="entry name" value="G6P_Isomerase_C"/>
</dbReference>
<evidence type="ECO:0000313" key="10">
    <source>
        <dbReference type="Proteomes" id="UP000287766"/>
    </source>
</evidence>
<dbReference type="EMBL" id="PIPR01000001">
    <property type="protein sequence ID" value="RUO41632.1"/>
    <property type="molecule type" value="Genomic_DNA"/>
</dbReference>
<sequence length="509" mass="56188">MSRSKPTTRVGAALKIASQDQLHLDWSYQGLKPDELQAFAAKRLPADFDKLRAQLIKGEFHNLTQQRTVSHVLSRSRHNVVKAGNGRNRFNEIVRLLRSGNWQGATGKVIKDVVNIGVGGSDLGPMMGSFALREFADDSSLHNLKVHFVSSMDGGQLHAVLPIVDPETTLFVICSKSFTTADTFANVDTVMEWVEPALTHEQWLEKHVIGVSANNQAMADFGIPPAQQLSFADSVGGRFSLWSSVGLAIALTIGSHQFSVMLAGAAAMDDHFLSEPLENNIPLLLALTGLYNREERGINNLAVLPYDGRLRYLPNYLQQLDMESNGKQANYRGEPIDYPTGPIIWGGFGPNGQHAFFQHLHQGFDAFAADFVAVLHRKAPGFAPAVQDALREQQRLAVANALAHRRLMWTGSDPATDGMQEGEATHHYVGNHPSNLLFVDELNPRSFGALIAAYEHKVFTQGVVWQINSFDQPGVELGKKIATRIHEVIDGDREEQFDDSTDAIIRRML</sequence>
<dbReference type="UniPathway" id="UPA00138"/>
<evidence type="ECO:0000256" key="7">
    <source>
        <dbReference type="HAMAP-Rule" id="MF_00473"/>
    </source>
</evidence>
<dbReference type="AlphaFoldDB" id="A0A7Z7EU07"/>
<evidence type="ECO:0000256" key="1">
    <source>
        <dbReference type="ARBA" id="ARBA00004926"/>
    </source>
</evidence>
<dbReference type="PROSITE" id="PS00174">
    <property type="entry name" value="P_GLUCOSE_ISOMERASE_2"/>
    <property type="match status" value="1"/>
</dbReference>
<dbReference type="EC" id="5.3.1.9" evidence="7"/>
<reference evidence="10" key="1">
    <citation type="journal article" date="2018" name="Front. Microbiol.">
        <title>Genome-Based Analysis Reveals the Taxonomy and Diversity of the Family Idiomarinaceae.</title>
        <authorList>
            <person name="Liu Y."/>
            <person name="Lai Q."/>
            <person name="Shao Z."/>
        </authorList>
    </citation>
    <scope>NUCLEOTIDE SEQUENCE [LARGE SCALE GENOMIC DNA]</scope>
    <source>
        <strain evidence="10">KYW314</strain>
    </source>
</reference>
<dbReference type="CDD" id="cd05015">
    <property type="entry name" value="SIS_PGI_1"/>
    <property type="match status" value="1"/>
</dbReference>
<dbReference type="GO" id="GO:0005829">
    <property type="term" value="C:cytosol"/>
    <property type="evidence" value="ECO:0007669"/>
    <property type="project" value="TreeGrafter"/>
</dbReference>
<dbReference type="RefSeq" id="WP_169930367.1">
    <property type="nucleotide sequence ID" value="NZ_PIPR01000001.1"/>
</dbReference>
<name>A0A7Z7EU07_9GAMM</name>
<dbReference type="PANTHER" id="PTHR11469:SF1">
    <property type="entry name" value="GLUCOSE-6-PHOSPHATE ISOMERASE"/>
    <property type="match status" value="1"/>
</dbReference>
<dbReference type="InterPro" id="IPR035482">
    <property type="entry name" value="SIS_PGI_2"/>
</dbReference>
<keyword evidence="7" id="KW-0963">Cytoplasm</keyword>
<dbReference type="GO" id="GO:0004347">
    <property type="term" value="F:glucose-6-phosphate isomerase activity"/>
    <property type="evidence" value="ECO:0007669"/>
    <property type="project" value="UniProtKB-UniRule"/>
</dbReference>
<feature type="active site" description="Proton donor" evidence="7">
    <location>
        <position position="323"/>
    </location>
</feature>
<comment type="caution">
    <text evidence="9">The sequence shown here is derived from an EMBL/GenBank/DDBJ whole genome shotgun (WGS) entry which is preliminary data.</text>
</comment>
<dbReference type="PANTHER" id="PTHR11469">
    <property type="entry name" value="GLUCOSE-6-PHOSPHATE ISOMERASE"/>
    <property type="match status" value="1"/>
</dbReference>
<dbReference type="InterPro" id="IPR001672">
    <property type="entry name" value="G6P_Isomerase"/>
</dbReference>
<organism evidence="9 10">
    <name type="scientific">Pseudidiomarina aestuarii</name>
    <dbReference type="NCBI Taxonomy" id="624146"/>
    <lineage>
        <taxon>Bacteria</taxon>
        <taxon>Pseudomonadati</taxon>
        <taxon>Pseudomonadota</taxon>
        <taxon>Gammaproteobacteria</taxon>
        <taxon>Alteromonadales</taxon>
        <taxon>Idiomarinaceae</taxon>
        <taxon>Pseudidiomarina</taxon>
    </lineage>
</organism>
<evidence type="ECO:0000256" key="8">
    <source>
        <dbReference type="RuleBase" id="RU000612"/>
    </source>
</evidence>
<dbReference type="PRINTS" id="PR00662">
    <property type="entry name" value="G6PISOMERASE"/>
</dbReference>
<dbReference type="PROSITE" id="PS00765">
    <property type="entry name" value="P_GLUCOSE_ISOMERASE_1"/>
    <property type="match status" value="1"/>
</dbReference>
<dbReference type="GO" id="GO:0006096">
    <property type="term" value="P:glycolytic process"/>
    <property type="evidence" value="ECO:0007669"/>
    <property type="project" value="UniProtKB-UniRule"/>
</dbReference>
<evidence type="ECO:0000256" key="4">
    <source>
        <dbReference type="ARBA" id="ARBA00023152"/>
    </source>
</evidence>
<comment type="pathway">
    <text evidence="1 7 8">Carbohydrate degradation; glycolysis; D-glyceraldehyde 3-phosphate and glycerone phosphate from D-glucose: step 2/4.</text>
</comment>
<dbReference type="GO" id="GO:0048029">
    <property type="term" value="F:monosaccharide binding"/>
    <property type="evidence" value="ECO:0007669"/>
    <property type="project" value="TreeGrafter"/>
</dbReference>
<comment type="similarity">
    <text evidence="2 7 8">Belongs to the GPI family.</text>
</comment>
<feature type="active site" evidence="7">
    <location>
        <position position="479"/>
    </location>
</feature>
<dbReference type="GO" id="GO:0051156">
    <property type="term" value="P:glucose 6-phosphate metabolic process"/>
    <property type="evidence" value="ECO:0007669"/>
    <property type="project" value="TreeGrafter"/>
</dbReference>
<comment type="function">
    <text evidence="7">Catalyzes the reversible isomerization of glucose-6-phosphate to fructose-6-phosphate.</text>
</comment>
<dbReference type="HAMAP" id="MF_00473">
    <property type="entry name" value="G6P_isomerase"/>
    <property type="match status" value="1"/>
</dbReference>
<dbReference type="InterPro" id="IPR035476">
    <property type="entry name" value="SIS_PGI_1"/>
</dbReference>
<evidence type="ECO:0000256" key="3">
    <source>
        <dbReference type="ARBA" id="ARBA00022432"/>
    </source>
</evidence>
<evidence type="ECO:0000313" key="9">
    <source>
        <dbReference type="EMBL" id="RUO41632.1"/>
    </source>
</evidence>
<keyword evidence="3 7" id="KW-0312">Gluconeogenesis</keyword>
<gene>
    <name evidence="7" type="primary">pgi</name>
    <name evidence="9" type="ORF">CWE22_05600</name>
</gene>
<keyword evidence="10" id="KW-1185">Reference proteome</keyword>
<dbReference type="CDD" id="cd05016">
    <property type="entry name" value="SIS_PGI_2"/>
    <property type="match status" value="1"/>
</dbReference>
<evidence type="ECO:0000256" key="5">
    <source>
        <dbReference type="ARBA" id="ARBA00023235"/>
    </source>
</evidence>
<comment type="subcellular location">
    <subcellularLocation>
        <location evidence="7">Cytoplasm</location>
    </subcellularLocation>
</comment>
<dbReference type="Proteomes" id="UP000287766">
    <property type="component" value="Unassembled WGS sequence"/>
</dbReference>
<dbReference type="Gene3D" id="3.40.50.10490">
    <property type="entry name" value="Glucose-6-phosphate isomerase like protein, domain 1"/>
    <property type="match status" value="2"/>
</dbReference>
<keyword evidence="4 7" id="KW-0324">Glycolysis</keyword>
<comment type="pathway">
    <text evidence="7">Carbohydrate biosynthesis; gluconeogenesis.</text>
</comment>
<evidence type="ECO:0000256" key="2">
    <source>
        <dbReference type="ARBA" id="ARBA00006604"/>
    </source>
</evidence>
<accession>A0A7Z7EU07</accession>
<dbReference type="InterPro" id="IPR018189">
    <property type="entry name" value="Phosphoglucose_isomerase_CS"/>
</dbReference>
<dbReference type="GO" id="GO:0006094">
    <property type="term" value="P:gluconeogenesis"/>
    <property type="evidence" value="ECO:0007669"/>
    <property type="project" value="UniProtKB-UniRule"/>
</dbReference>
<dbReference type="NCBIfam" id="NF001211">
    <property type="entry name" value="PRK00179.1"/>
    <property type="match status" value="1"/>
</dbReference>
<dbReference type="Gene3D" id="1.10.1390.10">
    <property type="match status" value="1"/>
</dbReference>
<evidence type="ECO:0000256" key="6">
    <source>
        <dbReference type="ARBA" id="ARBA00029321"/>
    </source>
</evidence>
<dbReference type="InterPro" id="IPR046348">
    <property type="entry name" value="SIS_dom_sf"/>
</dbReference>
<protein>
    <recommendedName>
        <fullName evidence="7">Glucose-6-phosphate isomerase</fullName>
        <shortName evidence="7">GPI</shortName>
        <ecNumber evidence="7">5.3.1.9</ecNumber>
    </recommendedName>
    <alternativeName>
        <fullName evidence="7">Phosphoglucose isomerase</fullName>
        <shortName evidence="7">PGI</shortName>
    </alternativeName>
    <alternativeName>
        <fullName evidence="7">Phosphohexose isomerase</fullName>
        <shortName evidence="7">PHI</shortName>
    </alternativeName>
</protein>
<dbReference type="PROSITE" id="PS51463">
    <property type="entry name" value="P_GLUCOSE_ISOMERASE_3"/>
    <property type="match status" value="1"/>
</dbReference>
<dbReference type="SUPFAM" id="SSF53697">
    <property type="entry name" value="SIS domain"/>
    <property type="match status" value="1"/>
</dbReference>
<dbReference type="UniPathway" id="UPA00109">
    <property type="reaction ID" value="UER00181"/>
</dbReference>